<dbReference type="Proteomes" id="UP000095284">
    <property type="component" value="Unplaced"/>
</dbReference>
<feature type="region of interest" description="Disordered" evidence="1">
    <location>
        <begin position="339"/>
        <end position="388"/>
    </location>
</feature>
<organism evidence="2 3">
    <name type="scientific">Bursaphelenchus xylophilus</name>
    <name type="common">Pinewood nematode worm</name>
    <name type="synonym">Aphelenchoides xylophilus</name>
    <dbReference type="NCBI Taxonomy" id="6326"/>
    <lineage>
        <taxon>Eukaryota</taxon>
        <taxon>Metazoa</taxon>
        <taxon>Ecdysozoa</taxon>
        <taxon>Nematoda</taxon>
        <taxon>Chromadorea</taxon>
        <taxon>Rhabditida</taxon>
        <taxon>Tylenchina</taxon>
        <taxon>Tylenchomorpha</taxon>
        <taxon>Aphelenchoidea</taxon>
        <taxon>Aphelenchoididae</taxon>
        <taxon>Bursaphelenchus</taxon>
    </lineage>
</organism>
<feature type="compositionally biased region" description="Polar residues" evidence="1">
    <location>
        <begin position="403"/>
        <end position="456"/>
    </location>
</feature>
<dbReference type="WBParaSite" id="BXY_0432900.1">
    <property type="protein sequence ID" value="BXY_0432900.1"/>
    <property type="gene ID" value="BXY_0432900"/>
</dbReference>
<reference evidence="3" key="1">
    <citation type="submission" date="2016-11" db="UniProtKB">
        <authorList>
            <consortium name="WormBaseParasite"/>
        </authorList>
    </citation>
    <scope>IDENTIFICATION</scope>
</reference>
<dbReference type="AlphaFoldDB" id="A0A1I7RUC0"/>
<name>A0A1I7RUC0_BURXY</name>
<proteinExistence type="predicted"/>
<feature type="compositionally biased region" description="Low complexity" evidence="1">
    <location>
        <begin position="359"/>
        <end position="374"/>
    </location>
</feature>
<protein>
    <submittedName>
        <fullName evidence="3">Ring finger protein</fullName>
    </submittedName>
</protein>
<feature type="compositionally biased region" description="Polar residues" evidence="1">
    <location>
        <begin position="339"/>
        <end position="358"/>
    </location>
</feature>
<sequence>MYSPNQPIYVYFPTVQLQPTPWLFIPNSSQPIPTHIHHVNPLYYAYQNAPIYAYPRVFLLVNGAPIGYPNQPVQAQFHQPNLWSTLVDNPHTSGDSGRECKNLQPVVKDVKPNSDPFKPGVLTANQFIDINGSDHKGSYPQLAVMSNQVSPEVPRLSPSFLPDGSPVYPSANRRIAVDDPYHHFLNYQELFRSSVRPFHQIRHFPPPFLRGKPKFGHTLRYETSHGSESFEPYNYGHQLRNSSIPCSACTHFLSYRAMERSRRFADHSNDRQPFEHLSSLERPSGALNTNANSCNGYPTTSGASLAVSECPSGCAFCSDLESGRYDNIFGPDQHSSLTSGEIRASCSSHSQSGTPNVLSSGQAPSTSQSGSSSAREIEASDPNNTQNYALGGEIRSEAFSDSLGPQQQPEFISSHHPTTSNSFSGLQPNSVSFSEHQSTSPFPNEPQALNTTNIPNSPHIAATFPEEGNLDTYDIQIYSDPFSPLFYRRLSPIPSILPKRQRTIQPHPMSTRGTTEKFQDPLLQIPSGQLLPLRAQEIHLQLHCRMSRNLGEATTSYQMQTPALLIYLQFLHKISKFRRELKQPDLDVFYRDVGLHSI</sequence>
<evidence type="ECO:0000313" key="3">
    <source>
        <dbReference type="WBParaSite" id="BXY_0432900.1"/>
    </source>
</evidence>
<evidence type="ECO:0000313" key="2">
    <source>
        <dbReference type="Proteomes" id="UP000095284"/>
    </source>
</evidence>
<feature type="region of interest" description="Disordered" evidence="1">
    <location>
        <begin position="400"/>
        <end position="459"/>
    </location>
</feature>
<evidence type="ECO:0000256" key="1">
    <source>
        <dbReference type="SAM" id="MobiDB-lite"/>
    </source>
</evidence>
<accession>A0A1I7RUC0</accession>